<keyword evidence="2" id="KW-1185">Reference proteome</keyword>
<gene>
    <name evidence="1" type="ORF">PG996_004774</name>
</gene>
<dbReference type="EMBL" id="JAQQWM010000002">
    <property type="protein sequence ID" value="KAK8078604.1"/>
    <property type="molecule type" value="Genomic_DNA"/>
</dbReference>
<sequence>MAEKSTRADIPWAAKHNCCAEHSEDPRPRPWHWVRLPNCYKGLGTVETGDDNHAITVKDIIESPPFQWTRAQCRIGKKEPIGSRVEEEADYIIVHPTKRVKEALERAKAASEKNGLLQSLKAQLFEARELWKDFKVAREGRREIHRHIALQAQPDDQIHPDSKMRYYALFLRSLPTNDKAVVVHWQEVENPWEFQAEAKKKKRLPKRMWRKL</sequence>
<proteinExistence type="predicted"/>
<accession>A0ABR1W8U6</accession>
<comment type="caution">
    <text evidence="1">The sequence shown here is derived from an EMBL/GenBank/DDBJ whole genome shotgun (WGS) entry which is preliminary data.</text>
</comment>
<protein>
    <submittedName>
        <fullName evidence="1">Uncharacterized protein</fullName>
    </submittedName>
</protein>
<name>A0ABR1W8U6_9PEZI</name>
<evidence type="ECO:0000313" key="1">
    <source>
        <dbReference type="EMBL" id="KAK8078604.1"/>
    </source>
</evidence>
<dbReference type="Proteomes" id="UP001446871">
    <property type="component" value="Unassembled WGS sequence"/>
</dbReference>
<organism evidence="1 2">
    <name type="scientific">Apiospora saccharicola</name>
    <dbReference type="NCBI Taxonomy" id="335842"/>
    <lineage>
        <taxon>Eukaryota</taxon>
        <taxon>Fungi</taxon>
        <taxon>Dikarya</taxon>
        <taxon>Ascomycota</taxon>
        <taxon>Pezizomycotina</taxon>
        <taxon>Sordariomycetes</taxon>
        <taxon>Xylariomycetidae</taxon>
        <taxon>Amphisphaeriales</taxon>
        <taxon>Apiosporaceae</taxon>
        <taxon>Apiospora</taxon>
    </lineage>
</organism>
<evidence type="ECO:0000313" key="2">
    <source>
        <dbReference type="Proteomes" id="UP001446871"/>
    </source>
</evidence>
<reference evidence="1 2" key="1">
    <citation type="submission" date="2023-01" db="EMBL/GenBank/DDBJ databases">
        <title>Analysis of 21 Apiospora genomes using comparative genomics revels a genus with tremendous synthesis potential of carbohydrate active enzymes and secondary metabolites.</title>
        <authorList>
            <person name="Sorensen T."/>
        </authorList>
    </citation>
    <scope>NUCLEOTIDE SEQUENCE [LARGE SCALE GENOMIC DNA]</scope>
    <source>
        <strain evidence="1 2">CBS 83171</strain>
    </source>
</reference>